<proteinExistence type="predicted"/>
<evidence type="ECO:0000313" key="1">
    <source>
        <dbReference type="EMBL" id="MBW0462099.1"/>
    </source>
</evidence>
<dbReference type="PANTHER" id="PTHR46579:SF1">
    <property type="entry name" value="F5_8 TYPE C DOMAIN-CONTAINING PROTEIN"/>
    <property type="match status" value="1"/>
</dbReference>
<dbReference type="AlphaFoldDB" id="A0A9Q3GC93"/>
<dbReference type="PANTHER" id="PTHR46579">
    <property type="entry name" value="F5/8 TYPE C DOMAIN-CONTAINING PROTEIN-RELATED"/>
    <property type="match status" value="1"/>
</dbReference>
<organism evidence="1 2">
    <name type="scientific">Austropuccinia psidii MF-1</name>
    <dbReference type="NCBI Taxonomy" id="1389203"/>
    <lineage>
        <taxon>Eukaryota</taxon>
        <taxon>Fungi</taxon>
        <taxon>Dikarya</taxon>
        <taxon>Basidiomycota</taxon>
        <taxon>Pucciniomycotina</taxon>
        <taxon>Pucciniomycetes</taxon>
        <taxon>Pucciniales</taxon>
        <taxon>Sphaerophragmiaceae</taxon>
        <taxon>Austropuccinia</taxon>
    </lineage>
</organism>
<evidence type="ECO:0000313" key="2">
    <source>
        <dbReference type="Proteomes" id="UP000765509"/>
    </source>
</evidence>
<gene>
    <name evidence="1" type="ORF">O181_001814</name>
</gene>
<keyword evidence="2" id="KW-1185">Reference proteome</keyword>
<dbReference type="OrthoDB" id="3269001at2759"/>
<name>A0A9Q3GC93_9BASI</name>
<dbReference type="EMBL" id="AVOT02000279">
    <property type="protein sequence ID" value="MBW0462099.1"/>
    <property type="molecule type" value="Genomic_DNA"/>
</dbReference>
<reference evidence="1" key="1">
    <citation type="submission" date="2021-03" db="EMBL/GenBank/DDBJ databases">
        <title>Draft genome sequence of rust myrtle Austropuccinia psidii MF-1, a brazilian biotype.</title>
        <authorList>
            <person name="Quecine M.C."/>
            <person name="Pachon D.M.R."/>
            <person name="Bonatelli M.L."/>
            <person name="Correr F.H."/>
            <person name="Franceschini L.M."/>
            <person name="Leite T.F."/>
            <person name="Margarido G.R.A."/>
            <person name="Almeida C.A."/>
            <person name="Ferrarezi J.A."/>
            <person name="Labate C.A."/>
        </authorList>
    </citation>
    <scope>NUCLEOTIDE SEQUENCE</scope>
    <source>
        <strain evidence="1">MF-1</strain>
    </source>
</reference>
<comment type="caution">
    <text evidence="1">The sequence shown here is derived from an EMBL/GenBank/DDBJ whole genome shotgun (WGS) entry which is preliminary data.</text>
</comment>
<sequence length="895" mass="103607">MEVCNCPQCVKYDFTDENGKKSQGVLVSRRTRNRHWAKSCQSKAFLSEILSKSKISEPPNSNNDHSQETQNVDYCTEKTFMELIHLMLCFIAWLYVVGGLSREKCQVAREYLMSLIHLLRQINNGDTIWKQIPKDVRTVVKKLDLTPELNQYICCPQCFSTYDIETAPHDCKYKDFPTSFPCGASLFHPWHFTRHLRHIGKISTHYSRSQQQPRNRKPFSIYVTQDFSNWLRWFIPQNEESIENWKKSVLTPNDAAIYDYQQSPAWEALYPTHQKSNNSTTLKLAFSLFTDWFNPLSNKAAGKQVSLGVLALNCLNLPPNSQWKVENTFLSGLVPEPAQPNMVTINNILKVFVDEILRLDSGIIIQTPQYPNGRRVVVRLGCLIGDLVANHKVAGFASHSATRFCSWCDCSKADLHQLKIGRLRQKRHVKDHSLAFKQLPNEAERTRMVKKTGIRWSELNRLAYWDPVQQIPVGIMHNWFEGILQNHFRNRWLWDFEKYEKKKTKSNYTSSEDDCEMEDGDTSGQNGLSWEQGRNMVVALSDVIVPLGVTPIPKWLGQAKEGKIKASEWKSLFSIYLPLAAVDTFIGDIEKYANKPSEVAQVCLLVDNFCALVVCTHILEARSISNFNCLRFSEEYRNYCETSRKLFQGYPINPNHHYALHIEMQLRWWGPLIGVAEFAGERLNGMLQQIQTSGQIGKFGPTIMRSFCRRQRLMLKNHWDGPGKHQEKNEVVFEMDRATYIMILSHLQIRQPHLRDHSHIPHPEDAEVLVNYAKEVSSLHKEECLISKEEPNNMIQYINHDQIRFGKVLHILKVMNEETEDMLLLVKHLRLAKSEWGEEQWLETVFERLSESPSMDTGMQRSQYFGTSDKKAIHSNSLMEEKLELTFISLKLATT</sequence>
<dbReference type="Proteomes" id="UP000765509">
    <property type="component" value="Unassembled WGS sequence"/>
</dbReference>
<protein>
    <submittedName>
        <fullName evidence="1">Uncharacterized protein</fullName>
    </submittedName>
</protein>
<accession>A0A9Q3GC93</accession>